<keyword evidence="3" id="KW-0808">Transferase</keyword>
<evidence type="ECO:0000256" key="4">
    <source>
        <dbReference type="ARBA" id="ARBA00022741"/>
    </source>
</evidence>
<keyword evidence="7" id="KW-0443">Lipid metabolism</keyword>
<keyword evidence="11" id="KW-1185">Reference proteome</keyword>
<evidence type="ECO:0000256" key="1">
    <source>
        <dbReference type="ARBA" id="ARBA00001946"/>
    </source>
</evidence>
<dbReference type="GO" id="GO:0008654">
    <property type="term" value="P:phospholipid biosynthetic process"/>
    <property type="evidence" value="ECO:0007669"/>
    <property type="project" value="UniProtKB-KW"/>
</dbReference>
<keyword evidence="5" id="KW-0418">Kinase</keyword>
<feature type="domain" description="DAGKc" evidence="9">
    <location>
        <begin position="7"/>
        <end position="137"/>
    </location>
</feature>
<dbReference type="RefSeq" id="WP_271176774.1">
    <property type="nucleotide sequence ID" value="NZ_BAAAJO010000005.1"/>
</dbReference>
<dbReference type="PANTHER" id="PTHR12358">
    <property type="entry name" value="SPHINGOSINE KINASE"/>
    <property type="match status" value="1"/>
</dbReference>
<dbReference type="Proteomes" id="UP001142372">
    <property type="component" value="Unassembled WGS sequence"/>
</dbReference>
<dbReference type="InterPro" id="IPR001206">
    <property type="entry name" value="Diacylglycerol_kinase_cat_dom"/>
</dbReference>
<dbReference type="GO" id="GO:0016301">
    <property type="term" value="F:kinase activity"/>
    <property type="evidence" value="ECO:0007669"/>
    <property type="project" value="UniProtKB-KW"/>
</dbReference>
<dbReference type="PROSITE" id="PS50146">
    <property type="entry name" value="DAGK"/>
    <property type="match status" value="1"/>
</dbReference>
<dbReference type="Pfam" id="PF19279">
    <property type="entry name" value="YegS_C"/>
    <property type="match status" value="1"/>
</dbReference>
<keyword evidence="7" id="KW-0594">Phospholipid biosynthesis</keyword>
<reference evidence="10" key="1">
    <citation type="journal article" date="2014" name="Int. J. Syst. Evol. Microbiol.">
        <title>Complete genome sequence of Corynebacterium casei LMG S-19264T (=DSM 44701T), isolated from a smear-ripened cheese.</title>
        <authorList>
            <consortium name="US DOE Joint Genome Institute (JGI-PGF)"/>
            <person name="Walter F."/>
            <person name="Albersmeier A."/>
            <person name="Kalinowski J."/>
            <person name="Ruckert C."/>
        </authorList>
    </citation>
    <scope>NUCLEOTIDE SEQUENCE</scope>
    <source>
        <strain evidence="10">VKM Ac-1401</strain>
    </source>
</reference>
<sequence length="330" mass="35533">MIDRASTTPALAAIIYNPIKVDIDRVRIAVQDAAARAGDIDLLWLETRVDDEGQGQTRHALEAGATLVIAAGGDGTVRAVAEALRGQDAELALIPSGTGNLLARNLGVTHTSLDEACSIAFSGDTRAIDIGLARVTDADGDLREHAFLVMAGLGIDAAMIANTRPVLKRRLGWLAYVDAGFRALPRTKKVRVGYALDGGEGNTAHVSTILVANCGNLPGNIELIPDALIDDGMLDIAVLQPKTIFGWLMIWRRVTWENRVLRKSALGQRIIPMTERPSRTELTYLRGATVRLTVEDAEPFELDGDEFGEIRAVDLSVDQRALMVKVPAGR</sequence>
<dbReference type="EMBL" id="BSEN01000006">
    <property type="protein sequence ID" value="GLJ76108.1"/>
    <property type="molecule type" value="Genomic_DNA"/>
</dbReference>
<dbReference type="InterPro" id="IPR050187">
    <property type="entry name" value="Lipid_Phosphate_FormReg"/>
</dbReference>
<keyword evidence="4" id="KW-0547">Nucleotide-binding</keyword>
<comment type="caution">
    <text evidence="10">The sequence shown here is derived from an EMBL/GenBank/DDBJ whole genome shotgun (WGS) entry which is preliminary data.</text>
</comment>
<dbReference type="Gene3D" id="3.40.50.10330">
    <property type="entry name" value="Probable inorganic polyphosphate/atp-NAD kinase, domain 1"/>
    <property type="match status" value="1"/>
</dbReference>
<gene>
    <name evidence="10" type="ORF">GCM10017584_16820</name>
</gene>
<proteinExistence type="inferred from homology"/>
<dbReference type="SUPFAM" id="SSF111331">
    <property type="entry name" value="NAD kinase/diacylglycerol kinase-like"/>
    <property type="match status" value="1"/>
</dbReference>
<evidence type="ECO:0000256" key="2">
    <source>
        <dbReference type="ARBA" id="ARBA00005983"/>
    </source>
</evidence>
<organism evidence="10 11">
    <name type="scientific">Leifsonia poae</name>
    <dbReference type="NCBI Taxonomy" id="110933"/>
    <lineage>
        <taxon>Bacteria</taxon>
        <taxon>Bacillati</taxon>
        <taxon>Actinomycetota</taxon>
        <taxon>Actinomycetes</taxon>
        <taxon>Micrococcales</taxon>
        <taxon>Microbacteriaceae</taxon>
        <taxon>Leifsonia</taxon>
    </lineage>
</organism>
<keyword evidence="7" id="KW-0444">Lipid biosynthesis</keyword>
<accession>A0A9W6LZC8</accession>
<comment type="similarity">
    <text evidence="2">Belongs to the diacylglycerol/lipid kinase family.</text>
</comment>
<dbReference type="InterPro" id="IPR045540">
    <property type="entry name" value="YegS/DAGK_C"/>
</dbReference>
<dbReference type="AlphaFoldDB" id="A0A9W6LZC8"/>
<evidence type="ECO:0000256" key="7">
    <source>
        <dbReference type="ARBA" id="ARBA00023209"/>
    </source>
</evidence>
<reference evidence="10" key="2">
    <citation type="submission" date="2023-01" db="EMBL/GenBank/DDBJ databases">
        <authorList>
            <person name="Sun Q."/>
            <person name="Evtushenko L."/>
        </authorList>
    </citation>
    <scope>NUCLEOTIDE SEQUENCE</scope>
    <source>
        <strain evidence="10">VKM Ac-1401</strain>
    </source>
</reference>
<comment type="cofactor">
    <cofactor evidence="1">
        <name>Mg(2+)</name>
        <dbReference type="ChEBI" id="CHEBI:18420"/>
    </cofactor>
</comment>
<keyword evidence="6" id="KW-0067">ATP-binding</keyword>
<evidence type="ECO:0000256" key="6">
    <source>
        <dbReference type="ARBA" id="ARBA00022840"/>
    </source>
</evidence>
<evidence type="ECO:0000313" key="10">
    <source>
        <dbReference type="EMBL" id="GLJ76108.1"/>
    </source>
</evidence>
<dbReference type="Gene3D" id="2.60.200.40">
    <property type="match status" value="1"/>
</dbReference>
<keyword evidence="8" id="KW-1208">Phospholipid metabolism</keyword>
<dbReference type="GO" id="GO:0005524">
    <property type="term" value="F:ATP binding"/>
    <property type="evidence" value="ECO:0007669"/>
    <property type="project" value="UniProtKB-KW"/>
</dbReference>
<dbReference type="Pfam" id="PF00781">
    <property type="entry name" value="DAGK_cat"/>
    <property type="match status" value="1"/>
</dbReference>
<evidence type="ECO:0000259" key="9">
    <source>
        <dbReference type="PROSITE" id="PS50146"/>
    </source>
</evidence>
<evidence type="ECO:0000256" key="5">
    <source>
        <dbReference type="ARBA" id="ARBA00022777"/>
    </source>
</evidence>
<name>A0A9W6LZC8_9MICO</name>
<dbReference type="PANTHER" id="PTHR12358:SF54">
    <property type="entry name" value="SPHINGOSINE KINASE RELATED PROTEIN"/>
    <property type="match status" value="1"/>
</dbReference>
<evidence type="ECO:0000256" key="8">
    <source>
        <dbReference type="ARBA" id="ARBA00023264"/>
    </source>
</evidence>
<evidence type="ECO:0000313" key="11">
    <source>
        <dbReference type="Proteomes" id="UP001142372"/>
    </source>
</evidence>
<dbReference type="InterPro" id="IPR017438">
    <property type="entry name" value="ATP-NAD_kinase_N"/>
</dbReference>
<dbReference type="InterPro" id="IPR016064">
    <property type="entry name" value="NAD/diacylglycerol_kinase_sf"/>
</dbReference>
<protein>
    <recommendedName>
        <fullName evidence="9">DAGKc domain-containing protein</fullName>
    </recommendedName>
</protein>
<evidence type="ECO:0000256" key="3">
    <source>
        <dbReference type="ARBA" id="ARBA00022679"/>
    </source>
</evidence>